<dbReference type="EMBL" id="LKAM01000007">
    <property type="protein sequence ID" value="KUM47756.1"/>
    <property type="molecule type" value="Genomic_DNA"/>
</dbReference>
<geneLocation type="mitochondrion" evidence="1"/>
<keyword evidence="1" id="KW-0496">Mitochondrion</keyword>
<organism evidence="1">
    <name type="scientific">Picea glauca</name>
    <name type="common">White spruce</name>
    <name type="synonym">Pinus glauca</name>
    <dbReference type="NCBI Taxonomy" id="3330"/>
    <lineage>
        <taxon>Eukaryota</taxon>
        <taxon>Viridiplantae</taxon>
        <taxon>Streptophyta</taxon>
        <taxon>Embryophyta</taxon>
        <taxon>Tracheophyta</taxon>
        <taxon>Spermatophyta</taxon>
        <taxon>Pinopsida</taxon>
        <taxon>Pinidae</taxon>
        <taxon>Conifers I</taxon>
        <taxon>Pinales</taxon>
        <taxon>Pinaceae</taxon>
        <taxon>Picea</taxon>
    </lineage>
</organism>
<comment type="caution">
    <text evidence="1">The sequence shown here is derived from an EMBL/GenBank/DDBJ whole genome shotgun (WGS) entry which is preliminary data.</text>
</comment>
<evidence type="ECO:0000313" key="1">
    <source>
        <dbReference type="EMBL" id="KUM47756.1"/>
    </source>
</evidence>
<dbReference type="AlphaFoldDB" id="A0A101LYN4"/>
<proteinExistence type="predicted"/>
<sequence>MLLLSQPYLCFQSILFRGYPIRLPLLAYLLRPTGSAYPFIQVRLDGDITTQPFVSQHDFPPSLSHSIPITYVFSYPLFIPSLAIDSQEFTCVLVLLVCPSHHDAGEGWNLQKVRCCLLLHRP</sequence>
<gene>
    <name evidence="1" type="ORF">ABT39_MTgene5943</name>
</gene>
<protein>
    <submittedName>
        <fullName evidence="1">Uncharacterized protein</fullName>
    </submittedName>
</protein>
<reference evidence="1" key="1">
    <citation type="journal article" date="2015" name="Genome Biol. Evol.">
        <title>Organellar Genomes of White Spruce (Picea glauca): Assembly and Annotation.</title>
        <authorList>
            <person name="Jackman S.D."/>
            <person name="Warren R.L."/>
            <person name="Gibb E.A."/>
            <person name="Vandervalk B.P."/>
            <person name="Mohamadi H."/>
            <person name="Chu J."/>
            <person name="Raymond A."/>
            <person name="Pleasance S."/>
            <person name="Coope R."/>
            <person name="Wildung M.R."/>
            <person name="Ritland C.E."/>
            <person name="Bousquet J."/>
            <person name="Jones S.J."/>
            <person name="Bohlmann J."/>
            <person name="Birol I."/>
        </authorList>
    </citation>
    <scope>NUCLEOTIDE SEQUENCE [LARGE SCALE GENOMIC DNA]</scope>
    <source>
        <tissue evidence="1">Flushing bud</tissue>
    </source>
</reference>
<name>A0A101LYN4_PICGL</name>
<accession>A0A101LYN4</accession>